<reference evidence="2 3" key="1">
    <citation type="submission" date="2021-05" db="EMBL/GenBank/DDBJ databases">
        <title>Novel Bacillus species.</title>
        <authorList>
            <person name="Liu G."/>
        </authorList>
    </citation>
    <scope>NUCLEOTIDE SEQUENCE [LARGE SCALE GENOMIC DNA]</scope>
    <source>
        <strain evidence="3">FJAT-49780</strain>
    </source>
</reference>
<name>A0A942TC84_9BACI</name>
<dbReference type="InterPro" id="IPR000160">
    <property type="entry name" value="GGDEF_dom"/>
</dbReference>
<dbReference type="EC" id="2.7.7.65" evidence="2"/>
<dbReference type="InterPro" id="IPR050469">
    <property type="entry name" value="Diguanylate_Cyclase"/>
</dbReference>
<dbReference type="EMBL" id="JAGYPG010000001">
    <property type="protein sequence ID" value="MBS4195025.1"/>
    <property type="molecule type" value="Genomic_DNA"/>
</dbReference>
<dbReference type="PANTHER" id="PTHR45138">
    <property type="entry name" value="REGULATORY COMPONENTS OF SENSORY TRANSDUCTION SYSTEM"/>
    <property type="match status" value="1"/>
</dbReference>
<dbReference type="RefSeq" id="WP_213124162.1">
    <property type="nucleotide sequence ID" value="NZ_JAGYPG010000001.1"/>
</dbReference>
<feature type="domain" description="GGDEF" evidence="1">
    <location>
        <begin position="1"/>
        <end position="57"/>
    </location>
</feature>
<dbReference type="PANTHER" id="PTHR45138:SF9">
    <property type="entry name" value="DIGUANYLATE CYCLASE DGCM-RELATED"/>
    <property type="match status" value="1"/>
</dbReference>
<dbReference type="InterPro" id="IPR029787">
    <property type="entry name" value="Nucleotide_cyclase"/>
</dbReference>
<dbReference type="Pfam" id="PF00990">
    <property type="entry name" value="GGDEF"/>
    <property type="match status" value="1"/>
</dbReference>
<dbReference type="AlphaFoldDB" id="A0A942TC84"/>
<protein>
    <submittedName>
        <fullName evidence="2">Diguanylate cyclase</fullName>
        <ecNumber evidence="2">2.7.7.65</ecNumber>
    </submittedName>
</protein>
<dbReference type="Gene3D" id="3.30.70.270">
    <property type="match status" value="1"/>
</dbReference>
<accession>A0A942TC84</accession>
<keyword evidence="3" id="KW-1185">Reference proteome</keyword>
<dbReference type="SUPFAM" id="SSF55073">
    <property type="entry name" value="Nucleotide cyclase"/>
    <property type="match status" value="1"/>
</dbReference>
<organism evidence="2 3">
    <name type="scientific">Lederbergia citri</name>
    <dbReference type="NCBI Taxonomy" id="2833580"/>
    <lineage>
        <taxon>Bacteria</taxon>
        <taxon>Bacillati</taxon>
        <taxon>Bacillota</taxon>
        <taxon>Bacilli</taxon>
        <taxon>Bacillales</taxon>
        <taxon>Bacillaceae</taxon>
        <taxon>Lederbergia</taxon>
    </lineage>
</organism>
<keyword evidence="2" id="KW-0808">Transferase</keyword>
<sequence>MKPINDTYGHQMGDILISETANCLKANAEKDMIVARIGGDEFVILIPNVGFPQVGTI</sequence>
<gene>
    <name evidence="2" type="ORF">KHA97_08020</name>
</gene>
<keyword evidence="2" id="KW-0548">Nucleotidyltransferase</keyword>
<dbReference type="InterPro" id="IPR043128">
    <property type="entry name" value="Rev_trsase/Diguanyl_cyclase"/>
</dbReference>
<proteinExistence type="predicted"/>
<dbReference type="NCBIfam" id="TIGR00254">
    <property type="entry name" value="GGDEF"/>
    <property type="match status" value="1"/>
</dbReference>
<evidence type="ECO:0000313" key="2">
    <source>
        <dbReference type="EMBL" id="MBS4195025.1"/>
    </source>
</evidence>
<dbReference type="PROSITE" id="PS50887">
    <property type="entry name" value="GGDEF"/>
    <property type="match status" value="1"/>
</dbReference>
<evidence type="ECO:0000313" key="3">
    <source>
        <dbReference type="Proteomes" id="UP000681414"/>
    </source>
</evidence>
<dbReference type="GO" id="GO:0052621">
    <property type="term" value="F:diguanylate cyclase activity"/>
    <property type="evidence" value="ECO:0007669"/>
    <property type="project" value="UniProtKB-EC"/>
</dbReference>
<evidence type="ECO:0000259" key="1">
    <source>
        <dbReference type="PROSITE" id="PS50887"/>
    </source>
</evidence>
<comment type="caution">
    <text evidence="2">The sequence shown here is derived from an EMBL/GenBank/DDBJ whole genome shotgun (WGS) entry which is preliminary data.</text>
</comment>
<dbReference type="Proteomes" id="UP000681414">
    <property type="component" value="Unassembled WGS sequence"/>
</dbReference>